<dbReference type="InterPro" id="IPR036412">
    <property type="entry name" value="HAD-like_sf"/>
</dbReference>
<evidence type="ECO:0000313" key="6">
    <source>
        <dbReference type="EMBL" id="RLM01852.1"/>
    </source>
</evidence>
<dbReference type="Gene3D" id="3.30.70.1020">
    <property type="entry name" value="Trehalose-6-phosphate phosphatase related protein, domain 2"/>
    <property type="match status" value="1"/>
</dbReference>
<dbReference type="FunFam" id="3.40.50.2000:FF:000036">
    <property type="entry name" value="Alpha,alpha-trehalose-phosphate synthase subunit Tps2"/>
    <property type="match status" value="1"/>
</dbReference>
<evidence type="ECO:0000313" key="7">
    <source>
        <dbReference type="Proteomes" id="UP000215289"/>
    </source>
</evidence>
<dbReference type="GO" id="GO:0003825">
    <property type="term" value="F:alpha,alpha-trehalose-phosphate synthase (UDP-forming) activity"/>
    <property type="evidence" value="ECO:0007669"/>
    <property type="project" value="TreeGrafter"/>
</dbReference>
<evidence type="ECO:0000256" key="4">
    <source>
        <dbReference type="ARBA" id="ARBA00022553"/>
    </source>
</evidence>
<comment type="subcellular location">
    <subcellularLocation>
        <location evidence="1">Cytoplasm</location>
    </subcellularLocation>
</comment>
<comment type="similarity">
    <text evidence="2">In the N-terminal section; belongs to the glycosyltransferase 20 family.</text>
</comment>
<dbReference type="Pfam" id="PF02358">
    <property type="entry name" value="Trehalose_PPase"/>
    <property type="match status" value="1"/>
</dbReference>
<sequence length="911" mass="101905">MTVYIASLFLPYTIDFQATELRHARRKSSLSHTAIDDHVIGRLAETRQRRHNKSLSLSLTPGATTEDEKIFKPYVSRSAGEIPQADDPNGPGLSEPRTISWGQSRKFNQPRSTAHVHPEPSILRASDTGDDLNSQLCDEVLETLDSEEDHGSPRALLSVDDWVVKAAEQGNGGLRNAVYAAEEAGILTDKMWVGTLGMPTDVLKDATRASISETLEDEYESLTVFVRDSEFDGHYTHFCRSVLWPAFHYQMQESPRHTEYDDYSWKQYVKVNEAFANTIAARWRPGDSIWIHDYHLLLLPQMLRQRIPQAEIGFFMHAAFPSSEVFRCLNPRDALLNGLLGSDFVGFQTEEYCHHFLQTCSRLLSLEVTVGGVQLKDRFVRVKSIPIGIDPNALDDLRQTNEVKDWIANISSRYSGKHLIVARDRLDAPGGIKQKLLAYELFLKKYPKWRENKVVLIQIASASEMPELESQISKVATRINSKYSTLTHQPLVLLSQDISYSQFLALMSVAEIFMVTSLREGMNLTSHDYIHCQDGKVTPQFHGTLILSEFTGSASIFNGHEFLVNPWDYREVADAINKALEISPEQKQRNWEFLLERKSPHTAVAWCNSFKTALAEAHSAQLSRELSLVATLSVDALKESYEKATKRLFFLEDEGTITSAGPAFTATQSLLEALLRDPKNLVYVTSNKSPEQIESQFASFSDRTGFIAENGCFKREIGTTEWTPLVDMERAKDWRNGIRRVMQYYQERTDGSVLEERGCLLTFWYNNAQDPEIAARQASDLADMINGSRGSEAIRVVLTEGTVSVEPLDITKAKAAESILEQLPQTPDFLFVAGGSRGDEALFRWANRLHGEDKIPNVTTVTVGSHATEATAVLPTGMSIADVVNIMTSSSVNGANGHEPPVNGDNSSPSS</sequence>
<evidence type="ECO:0000256" key="3">
    <source>
        <dbReference type="ARBA" id="ARBA00022490"/>
    </source>
</evidence>
<keyword evidence="3" id="KW-0963">Cytoplasm</keyword>
<dbReference type="AlphaFoldDB" id="A0A229XPY8"/>
<dbReference type="Pfam" id="PF00982">
    <property type="entry name" value="Glyco_transf_20"/>
    <property type="match status" value="1"/>
</dbReference>
<dbReference type="FunFam" id="3.40.50.2000:FF:000099">
    <property type="entry name" value="Alpha,alpha-trehalose phosphate synthase subunit, putative"/>
    <property type="match status" value="1"/>
</dbReference>
<dbReference type="SUPFAM" id="SSF56784">
    <property type="entry name" value="HAD-like"/>
    <property type="match status" value="1"/>
</dbReference>
<dbReference type="SUPFAM" id="SSF53756">
    <property type="entry name" value="UDP-Glycosyltransferase/glycogen phosphorylase"/>
    <property type="match status" value="1"/>
</dbReference>
<feature type="region of interest" description="Disordered" evidence="5">
    <location>
        <begin position="77"/>
        <end position="99"/>
    </location>
</feature>
<dbReference type="Gene3D" id="3.40.50.1000">
    <property type="entry name" value="HAD superfamily/HAD-like"/>
    <property type="match status" value="1"/>
</dbReference>
<dbReference type="Proteomes" id="UP000215289">
    <property type="component" value="Unassembled WGS sequence"/>
</dbReference>
<dbReference type="STRING" id="1245748.A0A229XPY8"/>
<dbReference type="CDD" id="cd03788">
    <property type="entry name" value="GT20_TPS"/>
    <property type="match status" value="1"/>
</dbReference>
<keyword evidence="4" id="KW-0597">Phosphoprotein</keyword>
<dbReference type="GO" id="GO:0005992">
    <property type="term" value="P:trehalose biosynthetic process"/>
    <property type="evidence" value="ECO:0007669"/>
    <property type="project" value="InterPro"/>
</dbReference>
<dbReference type="GO" id="GO:0005946">
    <property type="term" value="C:alpha,alpha-trehalose-phosphate synthase complex (UDP-forming)"/>
    <property type="evidence" value="ECO:0007669"/>
    <property type="project" value="TreeGrafter"/>
</dbReference>
<dbReference type="OrthoDB" id="755951at2759"/>
<dbReference type="GO" id="GO:0004805">
    <property type="term" value="F:trehalose-phosphatase activity"/>
    <property type="evidence" value="ECO:0007669"/>
    <property type="project" value="TreeGrafter"/>
</dbReference>
<dbReference type="GO" id="GO:0030234">
    <property type="term" value="F:enzyme regulator activity"/>
    <property type="evidence" value="ECO:0007669"/>
    <property type="project" value="UniProtKB-ARBA"/>
</dbReference>
<gene>
    <name evidence="6" type="ORF">CFD26_109118</name>
</gene>
<dbReference type="Gene3D" id="3.40.50.2000">
    <property type="entry name" value="Glycogen Phosphorylase B"/>
    <property type="match status" value="2"/>
</dbReference>
<evidence type="ECO:0000256" key="1">
    <source>
        <dbReference type="ARBA" id="ARBA00004496"/>
    </source>
</evidence>
<keyword evidence="7" id="KW-1185">Reference proteome</keyword>
<comment type="caution">
    <text evidence="6">The sequence shown here is derived from an EMBL/GenBank/DDBJ whole genome shotgun (WGS) entry which is preliminary data.</text>
</comment>
<dbReference type="InterPro" id="IPR001830">
    <property type="entry name" value="Glyco_trans_20"/>
</dbReference>
<dbReference type="PANTHER" id="PTHR10788:SF15">
    <property type="entry name" value="TREHALOSE SYNTHASE COMPLEX REGULATORY SUBUNIT TPS3-RELATED"/>
    <property type="match status" value="1"/>
</dbReference>
<evidence type="ECO:0000256" key="5">
    <source>
        <dbReference type="SAM" id="MobiDB-lite"/>
    </source>
</evidence>
<dbReference type="GO" id="GO:0005829">
    <property type="term" value="C:cytosol"/>
    <property type="evidence" value="ECO:0007669"/>
    <property type="project" value="TreeGrafter"/>
</dbReference>
<evidence type="ECO:0000256" key="2">
    <source>
        <dbReference type="ARBA" id="ARBA00005409"/>
    </source>
</evidence>
<dbReference type="PANTHER" id="PTHR10788">
    <property type="entry name" value="TREHALOSE-6-PHOSPHATE SYNTHASE"/>
    <property type="match status" value="1"/>
</dbReference>
<organism evidence="6 7">
    <name type="scientific">Aspergillus turcosus</name>
    <dbReference type="NCBI Taxonomy" id="1245748"/>
    <lineage>
        <taxon>Eukaryota</taxon>
        <taxon>Fungi</taxon>
        <taxon>Dikarya</taxon>
        <taxon>Ascomycota</taxon>
        <taxon>Pezizomycotina</taxon>
        <taxon>Eurotiomycetes</taxon>
        <taxon>Eurotiomycetidae</taxon>
        <taxon>Eurotiales</taxon>
        <taxon>Aspergillaceae</taxon>
        <taxon>Aspergillus</taxon>
        <taxon>Aspergillus subgen. Fumigati</taxon>
    </lineage>
</organism>
<feature type="region of interest" description="Disordered" evidence="5">
    <location>
        <begin position="891"/>
        <end position="911"/>
    </location>
</feature>
<accession>A0A229XPY8</accession>
<dbReference type="InterPro" id="IPR003337">
    <property type="entry name" value="Trehalose_PPase"/>
</dbReference>
<reference evidence="6 7" key="1">
    <citation type="submission" date="2018-08" db="EMBL/GenBank/DDBJ databases">
        <title>Draft genome sequences of two Aspergillus turcosus clinical strains isolated from bronchoalveolar lavage fluid: one azole-susceptible and the other azole-resistant.</title>
        <authorList>
            <person name="Parent-Michaud M."/>
            <person name="Dufresne P.J."/>
            <person name="Fournier E."/>
            <person name="Martineau C."/>
            <person name="Moreira S."/>
            <person name="Perkins V."/>
            <person name="De Repentigny L."/>
            <person name="Dufresne S.F."/>
        </authorList>
    </citation>
    <scope>NUCLEOTIDE SEQUENCE [LARGE SCALE GENOMIC DNA]</scope>
    <source>
        <strain evidence="6">HMR AF 1038</strain>
    </source>
</reference>
<dbReference type="EMBL" id="NIDN02000002">
    <property type="protein sequence ID" value="RLM01852.1"/>
    <property type="molecule type" value="Genomic_DNA"/>
</dbReference>
<proteinExistence type="inferred from homology"/>
<protein>
    <submittedName>
        <fullName evidence="6">Uncharacterized protein</fullName>
    </submittedName>
</protein>
<dbReference type="InterPro" id="IPR023214">
    <property type="entry name" value="HAD_sf"/>
</dbReference>
<name>A0A229XPY8_9EURO</name>